<gene>
    <name evidence="1" type="ORF">FMOSSE_LOCUS14192</name>
</gene>
<name>A0A9N9HVY1_FUNMO</name>
<proteinExistence type="predicted"/>
<sequence length="348" mass="39848">MNHQDQDEFGESSEVYFYNSLITTNDPNHSLSSLSFITTNDLNYSSKATYVTRKNENKDNTVDLISMINPVDQNGSSSSNSTLFSNFESSKNKEFNLGYIPIENTRKKSLDPEIQDYLIKIDLIQCQFVYPSKNQSSIKATEAGDMAFLYRCDQDVVSICFNKMQHEAAIPLSEITGFRTYDGKIIIKLKKGYQHSFNHHLGGFPYLLDPTPMIYDPSNNKFGGAQSLLLIPHSSKPSVLSSLELRIERLYFMKHGIRNEAISDDGLKIYVTFVFPHERRAVAFPINTPFHRVLIVIESRFGKKSPTLSYMIGRNDWIPINNDEIWQKIKGEALDDYTLLRLELHVDK</sequence>
<keyword evidence="2" id="KW-1185">Reference proteome</keyword>
<evidence type="ECO:0000313" key="1">
    <source>
        <dbReference type="EMBL" id="CAG8708750.1"/>
    </source>
</evidence>
<reference evidence="1" key="1">
    <citation type="submission" date="2021-06" db="EMBL/GenBank/DDBJ databases">
        <authorList>
            <person name="Kallberg Y."/>
            <person name="Tangrot J."/>
            <person name="Rosling A."/>
        </authorList>
    </citation>
    <scope>NUCLEOTIDE SEQUENCE</scope>
    <source>
        <strain evidence="1">87-6 pot B 2015</strain>
    </source>
</reference>
<comment type="caution">
    <text evidence="1">The sequence shown here is derived from an EMBL/GenBank/DDBJ whole genome shotgun (WGS) entry which is preliminary data.</text>
</comment>
<dbReference type="AlphaFoldDB" id="A0A9N9HVY1"/>
<protein>
    <submittedName>
        <fullName evidence="1">2838_t:CDS:1</fullName>
    </submittedName>
</protein>
<dbReference type="Proteomes" id="UP000789375">
    <property type="component" value="Unassembled WGS sequence"/>
</dbReference>
<organism evidence="1 2">
    <name type="scientific">Funneliformis mosseae</name>
    <name type="common">Endomycorrhizal fungus</name>
    <name type="synonym">Glomus mosseae</name>
    <dbReference type="NCBI Taxonomy" id="27381"/>
    <lineage>
        <taxon>Eukaryota</taxon>
        <taxon>Fungi</taxon>
        <taxon>Fungi incertae sedis</taxon>
        <taxon>Mucoromycota</taxon>
        <taxon>Glomeromycotina</taxon>
        <taxon>Glomeromycetes</taxon>
        <taxon>Glomerales</taxon>
        <taxon>Glomeraceae</taxon>
        <taxon>Funneliformis</taxon>
    </lineage>
</organism>
<dbReference type="EMBL" id="CAJVPP010010135">
    <property type="protein sequence ID" value="CAG8708750.1"/>
    <property type="molecule type" value="Genomic_DNA"/>
</dbReference>
<evidence type="ECO:0000313" key="2">
    <source>
        <dbReference type="Proteomes" id="UP000789375"/>
    </source>
</evidence>
<accession>A0A9N9HVY1</accession>